<organism evidence="1">
    <name type="scientific">marine sediment metagenome</name>
    <dbReference type="NCBI Taxonomy" id="412755"/>
    <lineage>
        <taxon>unclassified sequences</taxon>
        <taxon>metagenomes</taxon>
        <taxon>ecological metagenomes</taxon>
    </lineage>
</organism>
<name>X1KNC7_9ZZZZ</name>
<reference evidence="1" key="1">
    <citation type="journal article" date="2014" name="Front. Microbiol.">
        <title>High frequency of phylogenetically diverse reductive dehalogenase-homologous genes in deep subseafloor sedimentary metagenomes.</title>
        <authorList>
            <person name="Kawai M."/>
            <person name="Futagami T."/>
            <person name="Toyoda A."/>
            <person name="Takaki Y."/>
            <person name="Nishi S."/>
            <person name="Hori S."/>
            <person name="Arai W."/>
            <person name="Tsubouchi T."/>
            <person name="Morono Y."/>
            <person name="Uchiyama I."/>
            <person name="Ito T."/>
            <person name="Fujiyama A."/>
            <person name="Inagaki F."/>
            <person name="Takami H."/>
        </authorList>
    </citation>
    <scope>NUCLEOTIDE SEQUENCE</scope>
    <source>
        <strain evidence="1">Expedition CK06-06</strain>
    </source>
</reference>
<evidence type="ECO:0000313" key="1">
    <source>
        <dbReference type="EMBL" id="GAI08193.1"/>
    </source>
</evidence>
<proteinExistence type="predicted"/>
<protein>
    <submittedName>
        <fullName evidence="1">Uncharacterized protein</fullName>
    </submittedName>
</protein>
<comment type="caution">
    <text evidence="1">The sequence shown here is derived from an EMBL/GenBank/DDBJ whole genome shotgun (WGS) entry which is preliminary data.</text>
</comment>
<dbReference type="EMBL" id="BARV01006112">
    <property type="protein sequence ID" value="GAI08193.1"/>
    <property type="molecule type" value="Genomic_DNA"/>
</dbReference>
<dbReference type="AlphaFoldDB" id="X1KNC7"/>
<sequence length="214" mass="25224">MANRKVNFSTEKELQEAVLQEKLRGTPDIEIGHKYGITLRYIERLITRSQGINVSTLAVSKKIKTLRPKDFKEEQTIRNFQGKPLSDFVTVSDCTDIFKGPNLAKIREIDTLWFDEDDYGLFPVYAFEVEETTRVKSGLDRLLKIPRRFPTLFFIIGPSTKEKDLFNQYIRQTPFRGFKDKFLFRLYKDLEELYNSALIHNDRREQFGIIERRG</sequence>
<accession>X1KNC7</accession>
<gene>
    <name evidence="1" type="ORF">S06H3_12495</name>
</gene>